<dbReference type="InterPro" id="IPR007627">
    <property type="entry name" value="RNA_pol_sigma70_r2"/>
</dbReference>
<dbReference type="InterPro" id="IPR039425">
    <property type="entry name" value="RNA_pol_sigma-70-like"/>
</dbReference>
<name>A0A1G9RGR8_9BACT</name>
<evidence type="ECO:0000256" key="2">
    <source>
        <dbReference type="ARBA" id="ARBA00023015"/>
    </source>
</evidence>
<evidence type="ECO:0000256" key="1">
    <source>
        <dbReference type="ARBA" id="ARBA00010641"/>
    </source>
</evidence>
<dbReference type="GO" id="GO:0016987">
    <property type="term" value="F:sigma factor activity"/>
    <property type="evidence" value="ECO:0007669"/>
    <property type="project" value="UniProtKB-KW"/>
</dbReference>
<dbReference type="Gene3D" id="1.10.1740.10">
    <property type="match status" value="1"/>
</dbReference>
<gene>
    <name evidence="7" type="ORF">SAMN05421823_111151</name>
</gene>
<dbReference type="SUPFAM" id="SSF88946">
    <property type="entry name" value="Sigma2 domain of RNA polymerase sigma factors"/>
    <property type="match status" value="1"/>
</dbReference>
<dbReference type="OrthoDB" id="9150024at2"/>
<evidence type="ECO:0000256" key="3">
    <source>
        <dbReference type="ARBA" id="ARBA00023082"/>
    </source>
</evidence>
<organism evidence="7 8">
    <name type="scientific">Catalinimonas alkaloidigena</name>
    <dbReference type="NCBI Taxonomy" id="1075417"/>
    <lineage>
        <taxon>Bacteria</taxon>
        <taxon>Pseudomonadati</taxon>
        <taxon>Bacteroidota</taxon>
        <taxon>Cytophagia</taxon>
        <taxon>Cytophagales</taxon>
        <taxon>Catalimonadaceae</taxon>
        <taxon>Catalinimonas</taxon>
    </lineage>
</organism>
<protein>
    <submittedName>
        <fullName evidence="7">RNA polymerase sigma factor, sigma-70 family</fullName>
    </submittedName>
</protein>
<dbReference type="InterPro" id="IPR013249">
    <property type="entry name" value="RNA_pol_sigma70_r4_t2"/>
</dbReference>
<dbReference type="Gene3D" id="1.10.10.10">
    <property type="entry name" value="Winged helix-like DNA-binding domain superfamily/Winged helix DNA-binding domain"/>
    <property type="match status" value="1"/>
</dbReference>
<dbReference type="CDD" id="cd06171">
    <property type="entry name" value="Sigma70_r4"/>
    <property type="match status" value="1"/>
</dbReference>
<dbReference type="PANTHER" id="PTHR43133:SF46">
    <property type="entry name" value="RNA POLYMERASE SIGMA-70 FACTOR ECF SUBFAMILY"/>
    <property type="match status" value="1"/>
</dbReference>
<dbReference type="InterPro" id="IPR013325">
    <property type="entry name" value="RNA_pol_sigma_r2"/>
</dbReference>
<dbReference type="InterPro" id="IPR036388">
    <property type="entry name" value="WH-like_DNA-bd_sf"/>
</dbReference>
<keyword evidence="2" id="KW-0805">Transcription regulation</keyword>
<feature type="domain" description="RNA polymerase sigma-70 region 2" evidence="5">
    <location>
        <begin position="26"/>
        <end position="83"/>
    </location>
</feature>
<evidence type="ECO:0000259" key="5">
    <source>
        <dbReference type="Pfam" id="PF04542"/>
    </source>
</evidence>
<keyword evidence="8" id="KW-1185">Reference proteome</keyword>
<feature type="domain" description="RNA polymerase sigma factor 70 region 4 type 2" evidence="6">
    <location>
        <begin position="127"/>
        <end position="178"/>
    </location>
</feature>
<dbReference type="RefSeq" id="WP_089686736.1">
    <property type="nucleotide sequence ID" value="NZ_FNFO01000011.1"/>
</dbReference>
<dbReference type="Pfam" id="PF08281">
    <property type="entry name" value="Sigma70_r4_2"/>
    <property type="match status" value="1"/>
</dbReference>
<evidence type="ECO:0000313" key="7">
    <source>
        <dbReference type="EMBL" id="SDM22393.1"/>
    </source>
</evidence>
<dbReference type="NCBIfam" id="TIGR02937">
    <property type="entry name" value="sigma70-ECF"/>
    <property type="match status" value="1"/>
</dbReference>
<dbReference type="STRING" id="1075417.SAMN05421823_111151"/>
<dbReference type="GO" id="GO:0006352">
    <property type="term" value="P:DNA-templated transcription initiation"/>
    <property type="evidence" value="ECO:0007669"/>
    <property type="project" value="InterPro"/>
</dbReference>
<dbReference type="InterPro" id="IPR014284">
    <property type="entry name" value="RNA_pol_sigma-70_dom"/>
</dbReference>
<keyword evidence="3" id="KW-0731">Sigma factor</keyword>
<dbReference type="InterPro" id="IPR013324">
    <property type="entry name" value="RNA_pol_sigma_r3/r4-like"/>
</dbReference>
<dbReference type="SUPFAM" id="SSF88659">
    <property type="entry name" value="Sigma3 and sigma4 domains of RNA polymerase sigma factors"/>
    <property type="match status" value="1"/>
</dbReference>
<dbReference type="Proteomes" id="UP000198510">
    <property type="component" value="Unassembled WGS sequence"/>
</dbReference>
<dbReference type="Pfam" id="PF04542">
    <property type="entry name" value="Sigma70_r2"/>
    <property type="match status" value="1"/>
</dbReference>
<accession>A0A1G9RGR8</accession>
<reference evidence="7 8" key="1">
    <citation type="submission" date="2016-10" db="EMBL/GenBank/DDBJ databases">
        <authorList>
            <person name="de Groot N.N."/>
        </authorList>
    </citation>
    <scope>NUCLEOTIDE SEQUENCE [LARGE SCALE GENOMIC DNA]</scope>
    <source>
        <strain evidence="7 8">DSM 25186</strain>
    </source>
</reference>
<evidence type="ECO:0000259" key="6">
    <source>
        <dbReference type="Pfam" id="PF08281"/>
    </source>
</evidence>
<proteinExistence type="inferred from homology"/>
<sequence length="201" mass="23781">MSPLVDESEIWMAFKRGERDALTWMHRTYYDSLYGYALSLVKEEEAAKDAIQNMFLNLWRTRERLSDIAAIKSYLFRCLKRQLVAEETKLRNLHKRETAYEADQPFQTFSPEEFVIDQEADTCRHRVLVALLNRLTPRQREMVYLRYYEDLSYQEIAATLGINMQSVANLMQRALKKLKEDPYTHKAVEMLLLATLLWSVS</sequence>
<comment type="similarity">
    <text evidence="1">Belongs to the sigma-70 factor family. ECF subfamily.</text>
</comment>
<dbReference type="EMBL" id="FNFO01000011">
    <property type="protein sequence ID" value="SDM22393.1"/>
    <property type="molecule type" value="Genomic_DNA"/>
</dbReference>
<dbReference type="GO" id="GO:0003677">
    <property type="term" value="F:DNA binding"/>
    <property type="evidence" value="ECO:0007669"/>
    <property type="project" value="InterPro"/>
</dbReference>
<evidence type="ECO:0000256" key="4">
    <source>
        <dbReference type="ARBA" id="ARBA00023163"/>
    </source>
</evidence>
<keyword evidence="4" id="KW-0804">Transcription</keyword>
<dbReference type="AlphaFoldDB" id="A0A1G9RGR8"/>
<evidence type="ECO:0000313" key="8">
    <source>
        <dbReference type="Proteomes" id="UP000198510"/>
    </source>
</evidence>
<dbReference type="PANTHER" id="PTHR43133">
    <property type="entry name" value="RNA POLYMERASE ECF-TYPE SIGMA FACTO"/>
    <property type="match status" value="1"/>
</dbReference>